<organism evidence="2 3">
    <name type="scientific">Plectus sambesii</name>
    <dbReference type="NCBI Taxonomy" id="2011161"/>
    <lineage>
        <taxon>Eukaryota</taxon>
        <taxon>Metazoa</taxon>
        <taxon>Ecdysozoa</taxon>
        <taxon>Nematoda</taxon>
        <taxon>Chromadorea</taxon>
        <taxon>Plectida</taxon>
        <taxon>Plectina</taxon>
        <taxon>Plectoidea</taxon>
        <taxon>Plectidae</taxon>
        <taxon>Plectus</taxon>
    </lineage>
</organism>
<evidence type="ECO:0000313" key="2">
    <source>
        <dbReference type="Proteomes" id="UP000887566"/>
    </source>
</evidence>
<feature type="region of interest" description="Disordered" evidence="1">
    <location>
        <begin position="163"/>
        <end position="212"/>
    </location>
</feature>
<evidence type="ECO:0000256" key="1">
    <source>
        <dbReference type="SAM" id="MobiDB-lite"/>
    </source>
</evidence>
<dbReference type="Proteomes" id="UP000887566">
    <property type="component" value="Unplaced"/>
</dbReference>
<feature type="compositionally biased region" description="Basic and acidic residues" evidence="1">
    <location>
        <begin position="163"/>
        <end position="176"/>
    </location>
</feature>
<proteinExistence type="predicted"/>
<feature type="region of interest" description="Disordered" evidence="1">
    <location>
        <begin position="331"/>
        <end position="401"/>
    </location>
</feature>
<protein>
    <submittedName>
        <fullName evidence="3">Uncharacterized protein</fullName>
    </submittedName>
</protein>
<dbReference type="AlphaFoldDB" id="A0A914VSJ3"/>
<keyword evidence="2" id="KW-1185">Reference proteome</keyword>
<feature type="compositionally biased region" description="Basic and acidic residues" evidence="1">
    <location>
        <begin position="11"/>
        <end position="25"/>
    </location>
</feature>
<dbReference type="WBParaSite" id="PSAMB.scaffold238size62664.g3645.t1">
    <property type="protein sequence ID" value="PSAMB.scaffold238size62664.g3645.t1"/>
    <property type="gene ID" value="PSAMB.scaffold238size62664.g3645"/>
</dbReference>
<feature type="region of interest" description="Disordered" evidence="1">
    <location>
        <begin position="1"/>
        <end position="25"/>
    </location>
</feature>
<feature type="compositionally biased region" description="Polar residues" evidence="1">
    <location>
        <begin position="385"/>
        <end position="401"/>
    </location>
</feature>
<feature type="compositionally biased region" description="Polar residues" evidence="1">
    <location>
        <begin position="347"/>
        <end position="356"/>
    </location>
</feature>
<evidence type="ECO:0000313" key="3">
    <source>
        <dbReference type="WBParaSite" id="PSAMB.scaffold238size62664.g3645.t1"/>
    </source>
</evidence>
<feature type="region of interest" description="Disordered" evidence="1">
    <location>
        <begin position="427"/>
        <end position="476"/>
    </location>
</feature>
<feature type="region of interest" description="Disordered" evidence="1">
    <location>
        <begin position="287"/>
        <end position="309"/>
    </location>
</feature>
<accession>A0A914VSJ3</accession>
<name>A0A914VSJ3_9BILA</name>
<sequence>MLMANQVHAPPRVDTDKNGDETKPTEEQFPAYLRTIEAEFNRVLLEVSPKTEEGKPVLLAYGQEKVLSVVQHKALLVEETQLLVQRLDAVKKVVDARALLKQCERQVADAKAALICQYISSVEDLERFRIDWEGLRDRVNTGYHSDLCDGSEENNISDKANETKEFEHASDSKSQETSESTGHRGAQCDKREKGGALPTHQQEEATQNIGNEKRFVQPLPRMLPRLEDLPLVSNIGQQLIRHGVAKLPSPVISNEKISHQPTSKQPIPMETTYVKVEANGKYRLTPSPSQVGAVVEKPPSEGSTLLDGSFVNAGEDQATVLRNMLPMNDRMPQPDFDESVTMRSFGDPSSESTNHSFAFVRPQPPKLRSVGLLSPVHHSHDDNGTESSSSRPSMPAFNQRTTYGAPSMPVFRAAHVWNKGEQLSDNHNALKPSIGQSSAFKPVADSAGDGKRKGLPTPLRQYHRRSRSMAQDPASDASYMIASSDSKENVDGQQQPSILRVAPFTVREYDRLTATVRCQLELTDLNAGVAALNQFIESAEATVFTRKTLQKAVSSCLDSKRAMFFTNALSEASKLSRMNTAHNQTVFASNA</sequence>
<reference evidence="3" key="1">
    <citation type="submission" date="2022-11" db="UniProtKB">
        <authorList>
            <consortium name="WormBaseParasite"/>
        </authorList>
    </citation>
    <scope>IDENTIFICATION</scope>
</reference>